<reference evidence="1" key="1">
    <citation type="journal article" date="2023" name="G3 (Bethesda)">
        <title>A reference genome for the long-term kleptoplast-retaining sea slug Elysia crispata morphotype clarki.</title>
        <authorList>
            <person name="Eastman K.E."/>
            <person name="Pendleton A.L."/>
            <person name="Shaikh M.A."/>
            <person name="Suttiyut T."/>
            <person name="Ogas R."/>
            <person name="Tomko P."/>
            <person name="Gavelis G."/>
            <person name="Widhalm J.R."/>
            <person name="Wisecaver J.H."/>
        </authorList>
    </citation>
    <scope>NUCLEOTIDE SEQUENCE</scope>
    <source>
        <strain evidence="1">ECLA1</strain>
    </source>
</reference>
<comment type="caution">
    <text evidence="1">The sequence shown here is derived from an EMBL/GenBank/DDBJ whole genome shotgun (WGS) entry which is preliminary data.</text>
</comment>
<organism evidence="1 2">
    <name type="scientific">Elysia crispata</name>
    <name type="common">lettuce slug</name>
    <dbReference type="NCBI Taxonomy" id="231223"/>
    <lineage>
        <taxon>Eukaryota</taxon>
        <taxon>Metazoa</taxon>
        <taxon>Spiralia</taxon>
        <taxon>Lophotrochozoa</taxon>
        <taxon>Mollusca</taxon>
        <taxon>Gastropoda</taxon>
        <taxon>Heterobranchia</taxon>
        <taxon>Euthyneura</taxon>
        <taxon>Panpulmonata</taxon>
        <taxon>Sacoglossa</taxon>
        <taxon>Placobranchoidea</taxon>
        <taxon>Plakobranchidae</taxon>
        <taxon>Elysia</taxon>
    </lineage>
</organism>
<evidence type="ECO:0000313" key="2">
    <source>
        <dbReference type="Proteomes" id="UP001283361"/>
    </source>
</evidence>
<proteinExistence type="predicted"/>
<dbReference type="EMBL" id="JAWDGP010003248">
    <property type="protein sequence ID" value="KAK3776072.1"/>
    <property type="molecule type" value="Genomic_DNA"/>
</dbReference>
<evidence type="ECO:0000313" key="1">
    <source>
        <dbReference type="EMBL" id="KAK3776072.1"/>
    </source>
</evidence>
<protein>
    <submittedName>
        <fullName evidence="1">Uncharacterized protein</fullName>
    </submittedName>
</protein>
<name>A0AAE1DMR2_9GAST</name>
<sequence>MAFFHSGQFNDQQLMINLAHKNAASSSIMGDTLQPCSIEFNTAKAEEKPNERRTATRLTHNLVPVSFRHGSRGLCRRQTVLCLYMYQI</sequence>
<dbReference type="Proteomes" id="UP001283361">
    <property type="component" value="Unassembled WGS sequence"/>
</dbReference>
<gene>
    <name evidence="1" type="ORF">RRG08_046739</name>
</gene>
<accession>A0AAE1DMR2</accession>
<keyword evidence="2" id="KW-1185">Reference proteome</keyword>
<dbReference type="AlphaFoldDB" id="A0AAE1DMR2"/>